<name>A0A7J0ELH4_9ERIC</name>
<comment type="similarity">
    <text evidence="1">Belongs to the PPR family. P subfamily.</text>
</comment>
<dbReference type="Gene3D" id="1.25.40.10">
    <property type="entry name" value="Tetratricopeptide repeat domain"/>
    <property type="match status" value="2"/>
</dbReference>
<reference evidence="4 5" key="1">
    <citation type="submission" date="2019-07" db="EMBL/GenBank/DDBJ databases">
        <title>De Novo Assembly of kiwifruit Actinidia rufa.</title>
        <authorList>
            <person name="Sugita-Konishi S."/>
            <person name="Sato K."/>
            <person name="Mori E."/>
            <person name="Abe Y."/>
            <person name="Kisaki G."/>
            <person name="Hamano K."/>
            <person name="Suezawa K."/>
            <person name="Otani M."/>
            <person name="Fukuda T."/>
            <person name="Manabe T."/>
            <person name="Gomi K."/>
            <person name="Tabuchi M."/>
            <person name="Akimitsu K."/>
            <person name="Kataoka I."/>
        </authorList>
    </citation>
    <scope>NUCLEOTIDE SEQUENCE [LARGE SCALE GENOMIC DNA]</scope>
    <source>
        <strain evidence="5">cv. Fuchu</strain>
    </source>
</reference>
<dbReference type="InterPro" id="IPR002885">
    <property type="entry name" value="PPR_rpt"/>
</dbReference>
<dbReference type="EMBL" id="BJWL01000005">
    <property type="protein sequence ID" value="GFY87066.1"/>
    <property type="molecule type" value="Genomic_DNA"/>
</dbReference>
<dbReference type="OrthoDB" id="185373at2759"/>
<comment type="caution">
    <text evidence="4">The sequence shown here is derived from an EMBL/GenBank/DDBJ whole genome shotgun (WGS) entry which is preliminary data.</text>
</comment>
<organism evidence="4 5">
    <name type="scientific">Actinidia rufa</name>
    <dbReference type="NCBI Taxonomy" id="165716"/>
    <lineage>
        <taxon>Eukaryota</taxon>
        <taxon>Viridiplantae</taxon>
        <taxon>Streptophyta</taxon>
        <taxon>Embryophyta</taxon>
        <taxon>Tracheophyta</taxon>
        <taxon>Spermatophyta</taxon>
        <taxon>Magnoliopsida</taxon>
        <taxon>eudicotyledons</taxon>
        <taxon>Gunneridae</taxon>
        <taxon>Pentapetalae</taxon>
        <taxon>asterids</taxon>
        <taxon>Ericales</taxon>
        <taxon>Actinidiaceae</taxon>
        <taxon>Actinidia</taxon>
    </lineage>
</organism>
<evidence type="ECO:0000256" key="1">
    <source>
        <dbReference type="ARBA" id="ARBA00007626"/>
    </source>
</evidence>
<sequence length="322" mass="36651">MEQDRVAGDLVLYSNLIELSISVSSRLKLSAWMAKEADRLFWSMRKMGIGPSVVSYNMLLWVYGDTGLFGEAIHLFRLMQRKDIEQNVVTCNNMISIYGKTLEHEKVNILIQEMKSRGIEPNAITYSTIISISIKAGKFDLAAMLLQKLWASGIDQVLYQTMIVAYETVGLVGHAKRLLHKLKLPDNIPRETAIRILAKAGRIATMEIRQDFDAGEVKDISVFVFHFQMLSLYGTIGTFDMVESLFERLGSDPNINKKQLHLVVASIYERANRLYDASQIINQMGDNVLSNDDYLRSLNIWLSRKSINLPPKQLHYCQLQIS</sequence>
<dbReference type="NCBIfam" id="TIGR00756">
    <property type="entry name" value="PPR"/>
    <property type="match status" value="2"/>
</dbReference>
<dbReference type="PANTHER" id="PTHR47936">
    <property type="entry name" value="PPR_LONG DOMAIN-CONTAINING PROTEIN"/>
    <property type="match status" value="1"/>
</dbReference>
<dbReference type="Pfam" id="PF13812">
    <property type="entry name" value="PPR_3"/>
    <property type="match status" value="1"/>
</dbReference>
<keyword evidence="2" id="KW-0677">Repeat</keyword>
<dbReference type="InterPro" id="IPR011990">
    <property type="entry name" value="TPR-like_helical_dom_sf"/>
</dbReference>
<protein>
    <submittedName>
        <fullName evidence="4">Tetratricopeptide repeat (TPR)-like superfamily protein</fullName>
    </submittedName>
</protein>
<evidence type="ECO:0000256" key="3">
    <source>
        <dbReference type="PROSITE-ProRule" id="PRU00708"/>
    </source>
</evidence>
<dbReference type="Pfam" id="PF13041">
    <property type="entry name" value="PPR_2"/>
    <property type="match status" value="1"/>
</dbReference>
<gene>
    <name evidence="4" type="ORF">Acr_05g0007050</name>
</gene>
<feature type="repeat" description="PPR" evidence="3">
    <location>
        <begin position="122"/>
        <end position="156"/>
    </location>
</feature>
<proteinExistence type="inferred from homology"/>
<evidence type="ECO:0000313" key="5">
    <source>
        <dbReference type="Proteomes" id="UP000585474"/>
    </source>
</evidence>
<dbReference type="FunFam" id="1.25.40.10:FF:000770">
    <property type="entry name" value="pentatricopeptide repeat-containing protein At5g39980, chloroplastic"/>
    <property type="match status" value="1"/>
</dbReference>
<dbReference type="PROSITE" id="PS51375">
    <property type="entry name" value="PPR"/>
    <property type="match status" value="3"/>
</dbReference>
<dbReference type="AlphaFoldDB" id="A0A7J0ELH4"/>
<accession>A0A7J0ELH4</accession>
<dbReference type="PANTHER" id="PTHR47936:SF1">
    <property type="entry name" value="PENTATRICOPEPTIDE REPEAT-CONTAINING PROTEIN GUN1, CHLOROPLASTIC"/>
    <property type="match status" value="1"/>
</dbReference>
<feature type="repeat" description="PPR" evidence="3">
    <location>
        <begin position="52"/>
        <end position="86"/>
    </location>
</feature>
<keyword evidence="5" id="KW-1185">Reference proteome</keyword>
<evidence type="ECO:0000256" key="2">
    <source>
        <dbReference type="ARBA" id="ARBA00022737"/>
    </source>
</evidence>
<feature type="repeat" description="PPR" evidence="3">
    <location>
        <begin position="87"/>
        <end position="121"/>
    </location>
</feature>
<evidence type="ECO:0000313" key="4">
    <source>
        <dbReference type="EMBL" id="GFY87066.1"/>
    </source>
</evidence>
<dbReference type="Proteomes" id="UP000585474">
    <property type="component" value="Unassembled WGS sequence"/>
</dbReference>